<reference evidence="2" key="1">
    <citation type="journal article" date="2023" name="G3 (Bethesda)">
        <title>A reference genome for the long-term kleptoplast-retaining sea slug Elysia crispata morphotype clarki.</title>
        <authorList>
            <person name="Eastman K.E."/>
            <person name="Pendleton A.L."/>
            <person name="Shaikh M.A."/>
            <person name="Suttiyut T."/>
            <person name="Ogas R."/>
            <person name="Tomko P."/>
            <person name="Gavelis G."/>
            <person name="Widhalm J.R."/>
            <person name="Wisecaver J.H."/>
        </authorList>
    </citation>
    <scope>NUCLEOTIDE SEQUENCE</scope>
    <source>
        <strain evidence="2">ECLA1</strain>
    </source>
</reference>
<dbReference type="AlphaFoldDB" id="A0AAE1B271"/>
<accession>A0AAE1B271</accession>
<dbReference type="Proteomes" id="UP001283361">
    <property type="component" value="Unassembled WGS sequence"/>
</dbReference>
<feature type="signal peptide" evidence="1">
    <location>
        <begin position="1"/>
        <end position="23"/>
    </location>
</feature>
<evidence type="ECO:0000256" key="1">
    <source>
        <dbReference type="SAM" id="SignalP"/>
    </source>
</evidence>
<name>A0AAE1B271_9GAST</name>
<feature type="chain" id="PRO_5041989492" evidence="1">
    <location>
        <begin position="24"/>
        <end position="76"/>
    </location>
</feature>
<proteinExistence type="predicted"/>
<keyword evidence="1" id="KW-0732">Signal</keyword>
<dbReference type="EMBL" id="JAWDGP010000699">
    <property type="protein sequence ID" value="KAK3798308.1"/>
    <property type="molecule type" value="Genomic_DNA"/>
</dbReference>
<keyword evidence="3" id="KW-1185">Reference proteome</keyword>
<evidence type="ECO:0000313" key="2">
    <source>
        <dbReference type="EMBL" id="KAK3798308.1"/>
    </source>
</evidence>
<sequence>MELIHSFIHKFLSLLLKAGRLGGEVGLGEAALHQLVWGLADEPRLPATVRYRQVPLELITLTGSNATGVERFCLQF</sequence>
<protein>
    <submittedName>
        <fullName evidence="2">Uncharacterized protein</fullName>
    </submittedName>
</protein>
<evidence type="ECO:0000313" key="3">
    <source>
        <dbReference type="Proteomes" id="UP001283361"/>
    </source>
</evidence>
<organism evidence="2 3">
    <name type="scientific">Elysia crispata</name>
    <name type="common">lettuce slug</name>
    <dbReference type="NCBI Taxonomy" id="231223"/>
    <lineage>
        <taxon>Eukaryota</taxon>
        <taxon>Metazoa</taxon>
        <taxon>Spiralia</taxon>
        <taxon>Lophotrochozoa</taxon>
        <taxon>Mollusca</taxon>
        <taxon>Gastropoda</taxon>
        <taxon>Heterobranchia</taxon>
        <taxon>Euthyneura</taxon>
        <taxon>Panpulmonata</taxon>
        <taxon>Sacoglossa</taxon>
        <taxon>Placobranchoidea</taxon>
        <taxon>Plakobranchidae</taxon>
        <taxon>Elysia</taxon>
    </lineage>
</organism>
<comment type="caution">
    <text evidence="2">The sequence shown here is derived from an EMBL/GenBank/DDBJ whole genome shotgun (WGS) entry which is preliminary data.</text>
</comment>
<gene>
    <name evidence="2" type="ORF">RRG08_007789</name>
</gene>